<protein>
    <recommendedName>
        <fullName evidence="2">ATP-dependent helicase CHD1-2/hrp3 HTH domain-containing protein</fullName>
    </recommendedName>
</protein>
<reference evidence="3" key="1">
    <citation type="submission" date="2019-03" db="EMBL/GenBank/DDBJ databases">
        <title>Long read genome sequence of the mycoparasitic Pythium oligandrum ATCC 38472 isolated from sugarbeet rhizosphere.</title>
        <authorList>
            <person name="Gaulin E."/>
        </authorList>
    </citation>
    <scope>NUCLEOTIDE SEQUENCE</scope>
    <source>
        <strain evidence="3">ATCC 38472_TT</strain>
    </source>
</reference>
<feature type="compositionally biased region" description="Acidic residues" evidence="1">
    <location>
        <begin position="49"/>
        <end position="60"/>
    </location>
</feature>
<feature type="compositionally biased region" description="Low complexity" evidence="1">
    <location>
        <begin position="164"/>
        <end position="184"/>
    </location>
</feature>
<feature type="compositionally biased region" description="Basic and acidic residues" evidence="1">
    <location>
        <begin position="15"/>
        <end position="28"/>
    </location>
</feature>
<evidence type="ECO:0000259" key="2">
    <source>
        <dbReference type="Pfam" id="PF23588"/>
    </source>
</evidence>
<feature type="compositionally biased region" description="Basic residues" evidence="1">
    <location>
        <begin position="644"/>
        <end position="653"/>
    </location>
</feature>
<feature type="compositionally biased region" description="Low complexity" evidence="1">
    <location>
        <begin position="242"/>
        <end position="263"/>
    </location>
</feature>
<feature type="compositionally biased region" description="Low complexity" evidence="1">
    <location>
        <begin position="36"/>
        <end position="48"/>
    </location>
</feature>
<feature type="domain" description="ATP-dependent helicase CHD1-2/hrp3 HTH" evidence="2">
    <location>
        <begin position="463"/>
        <end position="517"/>
    </location>
</feature>
<comment type="caution">
    <text evidence="3">The sequence shown here is derived from an EMBL/GenBank/DDBJ whole genome shotgun (WGS) entry which is preliminary data.</text>
</comment>
<sequence>MSDNEETMSNGVQSTHEEDGADAKREDQSSSDDDSSSSSSGSSSSSDSSDSDDSDNEGDDKEQRATSDAGSQGSSQYMDRKYSIESLTSGATPPLGASNGLGHRSDAREKALAEPLNVNSTLAVSRFREKAQDDNGFLALGTKKRDRRTIEEIQRDIQKKRGKTGTTSSLTSTKKPLSGGIPAARPSPPRSSPVLSPESGVEMEKISLGLPMNKAGLKGKATNSARSRLEKKLLGRGGGGARTTTAAPAKGKKPTTTTTPGTGMVTNISAGKIIKPGTSSSSDHDSSSLPDTKLALEPKIEPKIVDGTQKPDVRALRALLRAVSRFGDLTDVSLYPGDHHKSFADEYKQSNFIIRSNVDSSLKMSEDSLHKLAVEMGACLQRSIEDDRDTAKFYELELKPGLVIERLYDNLKLRVAVQRALQDAGISPTKGPGAVYNLASKQVDTTVLGIGRDFPAWTWAEKDYDWNSKKDAALLLGIFVHGFGAWEDILGDDRLYLQKQRALKGERLKKRTENLLKRLPPPDNNPPRFISRITSLNPAVQNGKPSLDAIKSIASGAPVINGEIQNVQRQAPGSGSAPRTNEDSIRKSHTQLGGSGSSERPESVRKSSIAGSRDDEPSRDRSAPVKRSASDDNERRNGGDKQTSPRKKTKHKSSRSESKVSETPTRTGGTKRRMSADEILEKWKPNKKLKEIRQVLKKMQVMAEWSKDQHDEVVVDKVYKYVTTIGSAIDRIVVESEKKGSPKARDWDELCTALWTYAAGHTPFEPQMFERLYDDICADGDRLRQEVGRRTATTSS</sequence>
<keyword evidence="4" id="KW-1185">Reference proteome</keyword>
<organism evidence="3 4">
    <name type="scientific">Pythium oligandrum</name>
    <name type="common">Mycoparasitic fungus</name>
    <dbReference type="NCBI Taxonomy" id="41045"/>
    <lineage>
        <taxon>Eukaryota</taxon>
        <taxon>Sar</taxon>
        <taxon>Stramenopiles</taxon>
        <taxon>Oomycota</taxon>
        <taxon>Peronosporomycetes</taxon>
        <taxon>Pythiales</taxon>
        <taxon>Pythiaceae</taxon>
        <taxon>Pythium</taxon>
    </lineage>
</organism>
<dbReference type="InterPro" id="IPR056302">
    <property type="entry name" value="CHD1-2/Hrp3_HTH"/>
</dbReference>
<evidence type="ECO:0000256" key="1">
    <source>
        <dbReference type="SAM" id="MobiDB-lite"/>
    </source>
</evidence>
<feature type="compositionally biased region" description="Basic and acidic residues" evidence="1">
    <location>
        <begin position="612"/>
        <end position="639"/>
    </location>
</feature>
<dbReference type="AlphaFoldDB" id="A0A8K1CD66"/>
<gene>
    <name evidence="3" type="ORF">Poli38472_000677</name>
</gene>
<feature type="region of interest" description="Disordered" evidence="1">
    <location>
        <begin position="1"/>
        <end position="116"/>
    </location>
</feature>
<dbReference type="EMBL" id="SPLM01000108">
    <property type="protein sequence ID" value="TMW60635.1"/>
    <property type="molecule type" value="Genomic_DNA"/>
</dbReference>
<feature type="region of interest" description="Disordered" evidence="1">
    <location>
        <begin position="564"/>
        <end position="675"/>
    </location>
</feature>
<feature type="region of interest" description="Disordered" evidence="1">
    <location>
        <begin position="231"/>
        <end position="295"/>
    </location>
</feature>
<feature type="compositionally biased region" description="Basic and acidic residues" evidence="1">
    <location>
        <begin position="149"/>
        <end position="159"/>
    </location>
</feature>
<feature type="region of interest" description="Disordered" evidence="1">
    <location>
        <begin position="149"/>
        <end position="200"/>
    </location>
</feature>
<dbReference type="Pfam" id="PF23588">
    <property type="entry name" value="HTH_CHD1_Hrp3"/>
    <property type="match status" value="1"/>
</dbReference>
<proteinExistence type="predicted"/>
<evidence type="ECO:0000313" key="3">
    <source>
        <dbReference type="EMBL" id="TMW60635.1"/>
    </source>
</evidence>
<dbReference type="Proteomes" id="UP000794436">
    <property type="component" value="Unassembled WGS sequence"/>
</dbReference>
<dbReference type="OrthoDB" id="71620at2759"/>
<feature type="compositionally biased region" description="Polar residues" evidence="1">
    <location>
        <begin position="564"/>
        <end position="579"/>
    </location>
</feature>
<feature type="compositionally biased region" description="Basic and acidic residues" evidence="1">
    <location>
        <begin position="103"/>
        <end position="112"/>
    </location>
</feature>
<feature type="compositionally biased region" description="Polar residues" evidence="1">
    <location>
        <begin position="66"/>
        <end position="77"/>
    </location>
</feature>
<dbReference type="Gene3D" id="1.10.10.60">
    <property type="entry name" value="Homeodomain-like"/>
    <property type="match status" value="1"/>
</dbReference>
<name>A0A8K1CD66_PYTOL</name>
<accession>A0A8K1CD66</accession>
<evidence type="ECO:0000313" key="4">
    <source>
        <dbReference type="Proteomes" id="UP000794436"/>
    </source>
</evidence>